<proteinExistence type="predicted"/>
<dbReference type="Proteomes" id="UP001228049">
    <property type="component" value="Unassembled WGS sequence"/>
</dbReference>
<reference evidence="1" key="1">
    <citation type="submission" date="2023-04" db="EMBL/GenBank/DDBJ databases">
        <title>Chromosome-level genome of Chaenocephalus aceratus.</title>
        <authorList>
            <person name="Park H."/>
        </authorList>
    </citation>
    <scope>NUCLEOTIDE SEQUENCE</scope>
    <source>
        <strain evidence="1">DE</strain>
        <tissue evidence="1">Muscle</tissue>
    </source>
</reference>
<evidence type="ECO:0000313" key="1">
    <source>
        <dbReference type="EMBL" id="KAK1894818.1"/>
    </source>
</evidence>
<comment type="caution">
    <text evidence="1">The sequence shown here is derived from an EMBL/GenBank/DDBJ whole genome shotgun (WGS) entry which is preliminary data.</text>
</comment>
<dbReference type="EMBL" id="JASDAP010000010">
    <property type="protein sequence ID" value="KAK1894818.1"/>
    <property type="molecule type" value="Genomic_DNA"/>
</dbReference>
<accession>A0AAD9C5K8</accession>
<gene>
    <name evidence="1" type="ORF">KUDE01_020275</name>
</gene>
<evidence type="ECO:0000313" key="2">
    <source>
        <dbReference type="Proteomes" id="UP001228049"/>
    </source>
</evidence>
<sequence>MGESAETFQFVYKSQVQLLRLALIIRVPRSLPLRLPQHLPQNVRAGFEARKVSKNGGSSVEGLNWKTGRVLVEEADLERGELGGVEGCRRRESGRFNTRLRSGSGESVILRACAPLTGVEAPLVSKPRSQLQGSYTEAEIPCSSRRCTRPRDVLVVLVESRRLVEDSAIERDRERRRGVQQGV</sequence>
<keyword evidence="2" id="KW-1185">Reference proteome</keyword>
<dbReference type="AlphaFoldDB" id="A0AAD9C5K8"/>
<name>A0AAD9C5K8_DISEL</name>
<organism evidence="1 2">
    <name type="scientific">Dissostichus eleginoides</name>
    <name type="common">Patagonian toothfish</name>
    <name type="synonym">Dissostichus amissus</name>
    <dbReference type="NCBI Taxonomy" id="100907"/>
    <lineage>
        <taxon>Eukaryota</taxon>
        <taxon>Metazoa</taxon>
        <taxon>Chordata</taxon>
        <taxon>Craniata</taxon>
        <taxon>Vertebrata</taxon>
        <taxon>Euteleostomi</taxon>
        <taxon>Actinopterygii</taxon>
        <taxon>Neopterygii</taxon>
        <taxon>Teleostei</taxon>
        <taxon>Neoteleostei</taxon>
        <taxon>Acanthomorphata</taxon>
        <taxon>Eupercaria</taxon>
        <taxon>Perciformes</taxon>
        <taxon>Notothenioidei</taxon>
        <taxon>Nototheniidae</taxon>
        <taxon>Dissostichus</taxon>
    </lineage>
</organism>
<protein>
    <submittedName>
        <fullName evidence="1">UDP-arabinose 4-epimerase 1</fullName>
    </submittedName>
</protein>